<evidence type="ECO:0008006" key="3">
    <source>
        <dbReference type="Google" id="ProtNLM"/>
    </source>
</evidence>
<dbReference type="InterPro" id="IPR010662">
    <property type="entry name" value="RBBP9/YdeN"/>
</dbReference>
<reference evidence="2" key="1">
    <citation type="submission" date="2017-06" db="EMBL/GenBank/DDBJ databases">
        <authorList>
            <person name="Varghese N."/>
            <person name="Submissions S."/>
        </authorList>
    </citation>
    <scope>NUCLEOTIDE SEQUENCE [LARGE SCALE GENOMIC DNA]</scope>
    <source>
        <strain evidence="2">DSM 28041</strain>
    </source>
</reference>
<organism evidence="1 2">
    <name type="scientific">Hymenobacter mucosus</name>
    <dbReference type="NCBI Taxonomy" id="1411120"/>
    <lineage>
        <taxon>Bacteria</taxon>
        <taxon>Pseudomonadati</taxon>
        <taxon>Bacteroidota</taxon>
        <taxon>Cytophagia</taxon>
        <taxon>Cytophagales</taxon>
        <taxon>Hymenobacteraceae</taxon>
        <taxon>Hymenobacter</taxon>
    </lineage>
</organism>
<dbReference type="EMBL" id="FZNS01000005">
    <property type="protein sequence ID" value="SNR68365.1"/>
    <property type="molecule type" value="Genomic_DNA"/>
</dbReference>
<dbReference type="RefSeq" id="WP_089332985.1">
    <property type="nucleotide sequence ID" value="NZ_FZNS01000005.1"/>
</dbReference>
<protein>
    <recommendedName>
        <fullName evidence="3">Alpha/beta hydrolase</fullName>
    </recommendedName>
</protein>
<proteinExistence type="predicted"/>
<dbReference type="Proteomes" id="UP000198310">
    <property type="component" value="Unassembled WGS sequence"/>
</dbReference>
<evidence type="ECO:0000313" key="2">
    <source>
        <dbReference type="Proteomes" id="UP000198310"/>
    </source>
</evidence>
<name>A0A238YAU2_9BACT</name>
<keyword evidence="2" id="KW-1185">Reference proteome</keyword>
<dbReference type="InterPro" id="IPR029058">
    <property type="entry name" value="AB_hydrolase_fold"/>
</dbReference>
<sequence length="176" mass="19010">MSSPTILIVPGLGNSGPEHWQTYWAQHYGYPRVQQGSWDQPVRADWVQNLEDAVAATGSDVVLVGHSLGCITIAHWASTTRHRIKGALLVAPADVDRSDMPSEIVNFAPIPLARLPFPSIVVASTTDEYVTLARAQELAEAWGSRFVNVGALGHINSESGLGLWPEGHVLLQELVG</sequence>
<dbReference type="GO" id="GO:0016787">
    <property type="term" value="F:hydrolase activity"/>
    <property type="evidence" value="ECO:0007669"/>
    <property type="project" value="InterPro"/>
</dbReference>
<accession>A0A238YAU2</accession>
<evidence type="ECO:0000313" key="1">
    <source>
        <dbReference type="EMBL" id="SNR68365.1"/>
    </source>
</evidence>
<dbReference type="Pfam" id="PF06821">
    <property type="entry name" value="Ser_hydrolase"/>
    <property type="match status" value="1"/>
</dbReference>
<dbReference type="Gene3D" id="3.40.50.1820">
    <property type="entry name" value="alpha/beta hydrolase"/>
    <property type="match status" value="1"/>
</dbReference>
<dbReference type="AlphaFoldDB" id="A0A238YAU2"/>
<dbReference type="SUPFAM" id="SSF53474">
    <property type="entry name" value="alpha/beta-Hydrolases"/>
    <property type="match status" value="1"/>
</dbReference>
<gene>
    <name evidence="1" type="ORF">SAMN06269173_105103</name>
</gene>